<organism evidence="1 2">
    <name type="scientific">Apteryx owenii</name>
    <name type="common">Little spotted kiwi</name>
    <dbReference type="NCBI Taxonomy" id="8824"/>
    <lineage>
        <taxon>Eukaryota</taxon>
        <taxon>Metazoa</taxon>
        <taxon>Chordata</taxon>
        <taxon>Craniata</taxon>
        <taxon>Vertebrata</taxon>
        <taxon>Euteleostomi</taxon>
        <taxon>Archelosauria</taxon>
        <taxon>Archosauria</taxon>
        <taxon>Dinosauria</taxon>
        <taxon>Saurischia</taxon>
        <taxon>Theropoda</taxon>
        <taxon>Coelurosauria</taxon>
        <taxon>Aves</taxon>
        <taxon>Palaeognathae</taxon>
        <taxon>Apterygiformes</taxon>
        <taxon>Apterygidae</taxon>
        <taxon>Apteryx</taxon>
    </lineage>
</organism>
<dbReference type="Ensembl" id="ENSAOWT00000021155.1">
    <property type="protein sequence ID" value="ENSAOWP00000018664.1"/>
    <property type="gene ID" value="ENSAOWG00000012703.1"/>
</dbReference>
<keyword evidence="2" id="KW-1185">Reference proteome</keyword>
<reference evidence="1" key="2">
    <citation type="submission" date="2025-09" db="UniProtKB">
        <authorList>
            <consortium name="Ensembl"/>
        </authorList>
    </citation>
    <scope>IDENTIFICATION</scope>
</reference>
<evidence type="ECO:0000313" key="1">
    <source>
        <dbReference type="Ensembl" id="ENSAOWP00000018664.1"/>
    </source>
</evidence>
<protein>
    <submittedName>
        <fullName evidence="1">Uncharacterized protein</fullName>
    </submittedName>
</protein>
<name>A0A8B9SBF4_APTOW</name>
<sequence>GEGGGYLESSIRTCALAAFSVVGYPHTDLTGVPLTLLSPLSPYLNLGQYRTQMSLSCPQEPTKLRADLNWLFSTMEVVVQLGQHLVHWTVCG</sequence>
<reference evidence="1" key="1">
    <citation type="submission" date="2025-08" db="UniProtKB">
        <authorList>
            <consortium name="Ensembl"/>
        </authorList>
    </citation>
    <scope>IDENTIFICATION</scope>
</reference>
<evidence type="ECO:0000313" key="2">
    <source>
        <dbReference type="Proteomes" id="UP000694424"/>
    </source>
</evidence>
<proteinExistence type="predicted"/>
<accession>A0A8B9SBF4</accession>
<dbReference type="AlphaFoldDB" id="A0A8B9SBF4"/>
<dbReference type="Proteomes" id="UP000694424">
    <property type="component" value="Unplaced"/>
</dbReference>